<dbReference type="GO" id="GO:0051301">
    <property type="term" value="P:cell division"/>
    <property type="evidence" value="ECO:0007669"/>
    <property type="project" value="UniProtKB-KW"/>
</dbReference>
<feature type="domain" description="Kinetochore protein Nuf2 N-terminal" evidence="10">
    <location>
        <begin position="12"/>
        <end position="134"/>
    </location>
</feature>
<name>A0A8J2RLG0_9CRUS</name>
<evidence type="ECO:0000313" key="12">
    <source>
        <dbReference type="Proteomes" id="UP000789390"/>
    </source>
</evidence>
<accession>A0A8J2RLG0</accession>
<dbReference type="Pfam" id="PF03800">
    <property type="entry name" value="Nuf2"/>
    <property type="match status" value="1"/>
</dbReference>
<evidence type="ECO:0000256" key="3">
    <source>
        <dbReference type="ARBA" id="ARBA00022454"/>
    </source>
</evidence>
<keyword evidence="12" id="KW-1185">Reference proteome</keyword>
<evidence type="ECO:0000256" key="1">
    <source>
        <dbReference type="ARBA" id="ARBA00004584"/>
    </source>
</evidence>
<evidence type="ECO:0000256" key="4">
    <source>
        <dbReference type="ARBA" id="ARBA00022618"/>
    </source>
</evidence>
<dbReference type="Gene3D" id="1.10.418.60">
    <property type="entry name" value="Ncd80 complex, Nuf2 subunit"/>
    <property type="match status" value="1"/>
</dbReference>
<evidence type="ECO:0000313" key="11">
    <source>
        <dbReference type="EMBL" id="CAH0101692.1"/>
    </source>
</evidence>
<keyword evidence="8" id="KW-0137">Centromere</keyword>
<dbReference type="AlphaFoldDB" id="A0A8J2RLG0"/>
<dbReference type="InterPro" id="IPR038275">
    <property type="entry name" value="Nuf2_N_sf"/>
</dbReference>
<feature type="coiled-coil region" evidence="9">
    <location>
        <begin position="268"/>
        <end position="425"/>
    </location>
</feature>
<keyword evidence="5" id="KW-0498">Mitosis</keyword>
<protein>
    <recommendedName>
        <fullName evidence="10">Kinetochore protein Nuf2 N-terminal domain-containing protein</fullName>
    </recommendedName>
</protein>
<keyword evidence="6 9" id="KW-0175">Coiled coil</keyword>
<keyword evidence="4" id="KW-0132">Cell division</keyword>
<dbReference type="EMBL" id="CAKKLH010000065">
    <property type="protein sequence ID" value="CAH0101692.1"/>
    <property type="molecule type" value="Genomic_DNA"/>
</dbReference>
<evidence type="ECO:0000256" key="7">
    <source>
        <dbReference type="ARBA" id="ARBA00023306"/>
    </source>
</evidence>
<evidence type="ECO:0000256" key="6">
    <source>
        <dbReference type="ARBA" id="ARBA00023054"/>
    </source>
</evidence>
<proteinExistence type="inferred from homology"/>
<comment type="caution">
    <text evidence="11">The sequence shown here is derived from an EMBL/GenBank/DDBJ whole genome shotgun (WGS) entry which is preliminary data.</text>
</comment>
<sequence length="444" mass="52233">MNSERQDEDVCRIVNCINSCWPEYSFTALDVRRPCGEKFRDVLGKFLKGFLSCNYQLPSINLGEFSKNPEMLMHLEGNIALYREINHILKRLGYNNFKYIDILKPTSNVMKEVLLSLVNFLAYFEAEENNKEEIEAEIQSLKLKTLQLEKQLIEEERYLDKCKQSEEEKKIMAAELRRLVVSRKEKYLKIEAIVQKEEAEVDEITKRIQSTNARLEKEASILKQFEIEKERAEEAVVLDPEGLEAEFEKSKSDKESMEADFICLKSRLPVLEQQIQDRTNQLQEHQDTHQRIVQVKARETKLKQELQKAETDDRQVDEEKQILENQFKKDKSLIESKKRMLDEMEQKMEQLRGLLEKTRSDMKRCMSEEESRKMQQQAKVVAMENAITQLKQGLKLGQKVLEEGAATFEDIHHKHQQNMEELNAKCLKRFEDLESLARGIFPNF</sequence>
<reference evidence="11" key="1">
    <citation type="submission" date="2021-11" db="EMBL/GenBank/DDBJ databases">
        <authorList>
            <person name="Schell T."/>
        </authorList>
    </citation>
    <scope>NUCLEOTIDE SEQUENCE</scope>
    <source>
        <strain evidence="11">M5</strain>
    </source>
</reference>
<dbReference type="GO" id="GO:0031262">
    <property type="term" value="C:Ndc80 complex"/>
    <property type="evidence" value="ECO:0007669"/>
    <property type="project" value="InterPro"/>
</dbReference>
<comment type="similarity">
    <text evidence="2">Belongs to the NUF2 family.</text>
</comment>
<dbReference type="InterPro" id="IPR005549">
    <property type="entry name" value="Kinetochore_Nuf2_N"/>
</dbReference>
<organism evidence="11 12">
    <name type="scientific">Daphnia galeata</name>
    <dbReference type="NCBI Taxonomy" id="27404"/>
    <lineage>
        <taxon>Eukaryota</taxon>
        <taxon>Metazoa</taxon>
        <taxon>Ecdysozoa</taxon>
        <taxon>Arthropoda</taxon>
        <taxon>Crustacea</taxon>
        <taxon>Branchiopoda</taxon>
        <taxon>Diplostraca</taxon>
        <taxon>Cladocera</taxon>
        <taxon>Anomopoda</taxon>
        <taxon>Daphniidae</taxon>
        <taxon>Daphnia</taxon>
    </lineage>
</organism>
<gene>
    <name evidence="11" type="ORF">DGAL_LOCUS4030</name>
</gene>
<evidence type="ECO:0000259" key="10">
    <source>
        <dbReference type="Pfam" id="PF03800"/>
    </source>
</evidence>
<dbReference type="Proteomes" id="UP000789390">
    <property type="component" value="Unassembled WGS sequence"/>
</dbReference>
<keyword evidence="7" id="KW-0131">Cell cycle</keyword>
<evidence type="ECO:0000256" key="8">
    <source>
        <dbReference type="ARBA" id="ARBA00023328"/>
    </source>
</evidence>
<evidence type="ECO:0000256" key="5">
    <source>
        <dbReference type="ARBA" id="ARBA00022776"/>
    </source>
</evidence>
<evidence type="ECO:0000256" key="2">
    <source>
        <dbReference type="ARBA" id="ARBA00005498"/>
    </source>
</evidence>
<dbReference type="OrthoDB" id="8194677at2759"/>
<comment type="subcellular location">
    <subcellularLocation>
        <location evidence="1">Chromosome</location>
        <location evidence="1">Centromere</location>
    </subcellularLocation>
</comment>
<feature type="coiled-coil region" evidence="9">
    <location>
        <begin position="124"/>
        <end position="235"/>
    </location>
</feature>
<evidence type="ECO:0000256" key="9">
    <source>
        <dbReference type="SAM" id="Coils"/>
    </source>
</evidence>
<keyword evidence="3" id="KW-0158">Chromosome</keyword>